<accession>A0ACC3MPD1</accession>
<proteinExistence type="predicted"/>
<reference evidence="1" key="1">
    <citation type="submission" date="2023-07" db="EMBL/GenBank/DDBJ databases">
        <title>Black Yeasts Isolated from many extreme environments.</title>
        <authorList>
            <person name="Coleine C."/>
            <person name="Stajich J.E."/>
            <person name="Selbmann L."/>
        </authorList>
    </citation>
    <scope>NUCLEOTIDE SEQUENCE</scope>
    <source>
        <strain evidence="1">CCFEE 5714</strain>
    </source>
</reference>
<keyword evidence="2" id="KW-1185">Reference proteome</keyword>
<name>A0ACC3MPD1_9PEZI</name>
<organism evidence="1 2">
    <name type="scientific">Vermiconidia calcicola</name>
    <dbReference type="NCBI Taxonomy" id="1690605"/>
    <lineage>
        <taxon>Eukaryota</taxon>
        <taxon>Fungi</taxon>
        <taxon>Dikarya</taxon>
        <taxon>Ascomycota</taxon>
        <taxon>Pezizomycotina</taxon>
        <taxon>Dothideomycetes</taxon>
        <taxon>Dothideomycetidae</taxon>
        <taxon>Mycosphaerellales</taxon>
        <taxon>Extremaceae</taxon>
        <taxon>Vermiconidia</taxon>
    </lineage>
</organism>
<dbReference type="EMBL" id="JAUTXU010000184">
    <property type="protein sequence ID" value="KAK3700516.1"/>
    <property type="molecule type" value="Genomic_DNA"/>
</dbReference>
<protein>
    <submittedName>
        <fullName evidence="1">Uncharacterized protein</fullName>
    </submittedName>
</protein>
<comment type="caution">
    <text evidence="1">The sequence shown here is derived from an EMBL/GenBank/DDBJ whole genome shotgun (WGS) entry which is preliminary data.</text>
</comment>
<evidence type="ECO:0000313" key="2">
    <source>
        <dbReference type="Proteomes" id="UP001281147"/>
    </source>
</evidence>
<sequence length="1494" mass="168046">MDNVDEARDLIRNIRLAKRADEADGADENANDVQQALRILSEELYSKPTHFILELIQNADDNRYRDNVTPQLTIIYRHDGFLWIGCNEIGFTPANVRAICRIGDSTKKVEGSRRGYIGEKGIGFKSVFKVADVVWISSGALQFQYDKTKPLGMIAPQWCDFNANALVNERTRFCFRIPEAEHREIIRNDLLGLKPELLLFLRQLRVIEIKIQDQFGVLEESYRVDRNDEDVPRLQGTAENMPDEPKRQNVSESEVLIGFPVSVDFEPRITNHLTFNFLPIRAYGLPFVLQGDFLLSASREDVLQDNAWNQAVISAATELFVDSVRYFNAKNLLKYSWPRYLASQGNAFGTAFHDFLDRLVSRLRSEAVIESRQCTMENPSDVKYVHSVFTDGATPPKPLLSGIKSYVAASYSFNDLSKLRIQEQSGHAFLDLLRDYVTTQPDNFRRQAAQWHSRVARAISSTGSYSVRDLRLVPLRNGHWISASGTDFYFPDISDGVALPIGIEVDIIDDDAARDPARRSFFSELGARSLNSAEVYHLILDQHRNHGRSYGAWTVESVVAHAWFLFTSPSKPTYCDTSRLHLAAHNSDFLQPGRDLYMDVPGNTFQISDYFGSEATVIHYIHGQYLTQAPANDVSRWFNWLQTELGLRTMPRLASSGNISPEFDWIIHCRFSDDWLLLLKDQWAFYSDELHSPSNFRLRSNLSRTPVICSDGHMRELKNIYLATPSVLGEPFARANVPMLAVDDPNDAGWRPFSLLELRTSPDLQFYLTILERIQSGRSQGFTLDDVKRMYKGISEYFNDDRELVRNAFATKGLIYVASPKPGKWLRIDECRWTAPSSLRSFTRVSGRYPDLSGLFVDQLGLKSATASDVVRELQDLSGNDGEIEWIKELLKTLNTSVGGRSADDIIKTLYNNTLKILPVRSNGSSLRSCTDIDWFIADRTSLEECFKDKVALLDFERIAIAQLRPLLEKLALQQRFLSANFTENTKAEGESTFHQAFTDHLRSKASFISRLVDTSRYHDVIDQLLTAEVWCTTALTLRRYVTVNGERIYGKDDQGWIVLQENDGSIFVYVAKEAVLTNKLPPKPLVDSLMAHLDISKDREILLFAVLTMDVTTFLDDLLEKANIGDGALVPGEKQDTDPDSYLDFEVDTAGTSQHIESSSNLVNKSHSFSTAQGNGQLSPAVFLGRQRKTPRRTKTRAYVGEGVRCSVFDLSAIMAAATAWDVSRVDVVAESSLQHNTGIIFEEQAAGLSGEDSSPGDRQAVVSTIGILRDLTTNGSGQSSGHAFDISGMESALNSTTASADNMFVAASMRTTSSRNVIRLPISMQAPITGFQEECGYCGEVFIHNILKSQFGAGDDCWTSDMRSRYGLSPFAGEEIEHSDFTITDPAVAERITNWLIDAGNTFAEGLHDTQVTYHFEVNSTVGRRDEPFSMSNNQVRLARRWHASRRDVYAVFRVYNLASSPTFCAYVDPLRLMLAGKLSFTAQGGYYVQPR</sequence>
<gene>
    <name evidence="1" type="ORF">LTR37_015917</name>
</gene>
<evidence type="ECO:0000313" key="1">
    <source>
        <dbReference type="EMBL" id="KAK3700516.1"/>
    </source>
</evidence>
<dbReference type="Proteomes" id="UP001281147">
    <property type="component" value="Unassembled WGS sequence"/>
</dbReference>